<evidence type="ECO:0000256" key="9">
    <source>
        <dbReference type="ARBA" id="ARBA00023163"/>
    </source>
</evidence>
<evidence type="ECO:0000259" key="14">
    <source>
        <dbReference type="PROSITE" id="PS51186"/>
    </source>
</evidence>
<evidence type="ECO:0000256" key="4">
    <source>
        <dbReference type="ARBA" id="ARBA00022679"/>
    </source>
</evidence>
<evidence type="ECO:0000256" key="1">
    <source>
        <dbReference type="ARBA" id="ARBA00004123"/>
    </source>
</evidence>
<evidence type="ECO:0000256" key="11">
    <source>
        <dbReference type="ARBA" id="ARBA00023315"/>
    </source>
</evidence>
<evidence type="ECO:0000256" key="6">
    <source>
        <dbReference type="ARBA" id="ARBA00023015"/>
    </source>
</evidence>
<keyword evidence="8" id="KW-0010">Activator</keyword>
<dbReference type="PROSITE" id="PS00633">
    <property type="entry name" value="BROMODOMAIN_1"/>
    <property type="match status" value="1"/>
</dbReference>
<dbReference type="GO" id="GO:0005634">
    <property type="term" value="C:nucleus"/>
    <property type="evidence" value="ECO:0007669"/>
    <property type="project" value="UniProtKB-SubCell"/>
</dbReference>
<keyword evidence="4" id="KW-0808">Transferase</keyword>
<dbReference type="GO" id="GO:0045944">
    <property type="term" value="P:positive regulation of transcription by RNA polymerase II"/>
    <property type="evidence" value="ECO:0007669"/>
    <property type="project" value="TreeGrafter"/>
</dbReference>
<comment type="caution">
    <text evidence="15">The sequence shown here is derived from an EMBL/GenBank/DDBJ whole genome shotgun (WGS) entry which is preliminary data.</text>
</comment>
<comment type="subcellular location">
    <subcellularLocation>
        <location evidence="1">Nucleus</location>
    </subcellularLocation>
</comment>
<dbReference type="PRINTS" id="PR00503">
    <property type="entry name" value="BROMODOMAIN"/>
</dbReference>
<evidence type="ECO:0000313" key="15">
    <source>
        <dbReference type="EMBL" id="CAJ0572422.1"/>
    </source>
</evidence>
<evidence type="ECO:0000256" key="5">
    <source>
        <dbReference type="ARBA" id="ARBA00022853"/>
    </source>
</evidence>
<dbReference type="PROSITE" id="PS50014">
    <property type="entry name" value="BROMODOMAIN_2"/>
    <property type="match status" value="1"/>
</dbReference>
<name>A0AA36CNM3_9BILA</name>
<dbReference type="SMART" id="SM00297">
    <property type="entry name" value="BROMO"/>
    <property type="match status" value="1"/>
</dbReference>
<dbReference type="InterPro" id="IPR037800">
    <property type="entry name" value="GCN5"/>
</dbReference>
<protein>
    <recommendedName>
        <fullName evidence="3">histone acetyltransferase</fullName>
        <ecNumber evidence="3">2.3.1.48</ecNumber>
    </recommendedName>
</protein>
<dbReference type="PROSITE" id="PS51186">
    <property type="entry name" value="GNAT"/>
    <property type="match status" value="1"/>
</dbReference>
<evidence type="ECO:0000256" key="3">
    <source>
        <dbReference type="ARBA" id="ARBA00013184"/>
    </source>
</evidence>
<feature type="domain" description="Bromo" evidence="13">
    <location>
        <begin position="738"/>
        <end position="808"/>
    </location>
</feature>
<evidence type="ECO:0000256" key="2">
    <source>
        <dbReference type="ARBA" id="ARBA00008607"/>
    </source>
</evidence>
<evidence type="ECO:0000313" key="16">
    <source>
        <dbReference type="Proteomes" id="UP001177023"/>
    </source>
</evidence>
<evidence type="ECO:0000256" key="12">
    <source>
        <dbReference type="PROSITE-ProRule" id="PRU00035"/>
    </source>
</evidence>
<keyword evidence="9" id="KW-0804">Transcription</keyword>
<dbReference type="EC" id="2.3.1.48" evidence="3"/>
<dbReference type="InterPro" id="IPR000182">
    <property type="entry name" value="GNAT_dom"/>
</dbReference>
<dbReference type="AlphaFoldDB" id="A0AA36CNM3"/>
<dbReference type="Pfam" id="PF00583">
    <property type="entry name" value="Acetyltransf_1"/>
    <property type="match status" value="1"/>
</dbReference>
<keyword evidence="16" id="KW-1185">Reference proteome</keyword>
<dbReference type="GO" id="GO:0010484">
    <property type="term" value="F:histone H3 acetyltransferase activity"/>
    <property type="evidence" value="ECO:0007669"/>
    <property type="project" value="TreeGrafter"/>
</dbReference>
<proteinExistence type="inferred from homology"/>
<organism evidence="15 16">
    <name type="scientific">Mesorhabditis spiculigera</name>
    <dbReference type="NCBI Taxonomy" id="96644"/>
    <lineage>
        <taxon>Eukaryota</taxon>
        <taxon>Metazoa</taxon>
        <taxon>Ecdysozoa</taxon>
        <taxon>Nematoda</taxon>
        <taxon>Chromadorea</taxon>
        <taxon>Rhabditida</taxon>
        <taxon>Rhabditina</taxon>
        <taxon>Rhabditomorpha</taxon>
        <taxon>Rhabditoidea</taxon>
        <taxon>Rhabditidae</taxon>
        <taxon>Mesorhabditinae</taxon>
        <taxon>Mesorhabditis</taxon>
    </lineage>
</organism>
<keyword evidence="6" id="KW-0805">Transcription regulation</keyword>
<dbReference type="PANTHER" id="PTHR45750">
    <property type="entry name" value="GH11602P"/>
    <property type="match status" value="1"/>
</dbReference>
<dbReference type="SUPFAM" id="SSF55729">
    <property type="entry name" value="Acyl-CoA N-acyltransferases (Nat)"/>
    <property type="match status" value="1"/>
</dbReference>
<dbReference type="InterPro" id="IPR036427">
    <property type="entry name" value="Bromodomain-like_sf"/>
</dbReference>
<evidence type="ECO:0000259" key="13">
    <source>
        <dbReference type="PROSITE" id="PS50014"/>
    </source>
</evidence>
<dbReference type="InterPro" id="IPR001487">
    <property type="entry name" value="Bromodomain"/>
</dbReference>
<comment type="similarity">
    <text evidence="2">Belongs to the acetyltransferase family. GCN5 subfamily.</text>
</comment>
<evidence type="ECO:0000256" key="8">
    <source>
        <dbReference type="ARBA" id="ARBA00023159"/>
    </source>
</evidence>
<dbReference type="Proteomes" id="UP001177023">
    <property type="component" value="Unassembled WGS sequence"/>
</dbReference>
<dbReference type="Gene3D" id="1.20.920.10">
    <property type="entry name" value="Bromodomain-like"/>
    <property type="match status" value="1"/>
</dbReference>
<dbReference type="EMBL" id="CATQJA010002597">
    <property type="protein sequence ID" value="CAJ0572422.1"/>
    <property type="molecule type" value="Genomic_DNA"/>
</dbReference>
<keyword evidence="7 12" id="KW-0103">Bromodomain</keyword>
<dbReference type="Pfam" id="PF00439">
    <property type="entry name" value="Bromodomain"/>
    <property type="match status" value="1"/>
</dbReference>
<accession>A0AA36CNM3</accession>
<feature type="non-terminal residue" evidence="15">
    <location>
        <position position="1"/>
    </location>
</feature>
<reference evidence="15" key="1">
    <citation type="submission" date="2023-06" db="EMBL/GenBank/DDBJ databases">
        <authorList>
            <person name="Delattre M."/>
        </authorList>
    </citation>
    <scope>NUCLEOTIDE SEQUENCE</scope>
    <source>
        <strain evidence="15">AF72</strain>
    </source>
</reference>
<keyword evidence="5" id="KW-0156">Chromatin regulator</keyword>
<dbReference type="GO" id="GO:0140672">
    <property type="term" value="C:ATAC complex"/>
    <property type="evidence" value="ECO:0007669"/>
    <property type="project" value="TreeGrafter"/>
</dbReference>
<dbReference type="Gene3D" id="3.40.630.30">
    <property type="match status" value="1"/>
</dbReference>
<keyword evidence="10" id="KW-0539">Nucleus</keyword>
<dbReference type="InterPro" id="IPR016181">
    <property type="entry name" value="Acyl_CoA_acyltransferase"/>
</dbReference>
<keyword evidence="11" id="KW-0012">Acyltransferase</keyword>
<gene>
    <name evidence="15" type="ORF">MSPICULIGERA_LOCUS10810</name>
</gene>
<evidence type="ECO:0000256" key="10">
    <source>
        <dbReference type="ARBA" id="ARBA00023242"/>
    </source>
</evidence>
<dbReference type="InterPro" id="IPR018359">
    <property type="entry name" value="Bromodomain_CS"/>
</dbReference>
<dbReference type="PANTHER" id="PTHR45750:SF3">
    <property type="entry name" value="HISTONE ACETYLTRANSFERASE"/>
    <property type="match status" value="1"/>
</dbReference>
<evidence type="ECO:0000256" key="7">
    <source>
        <dbReference type="ARBA" id="ARBA00023117"/>
    </source>
</evidence>
<dbReference type="SUPFAM" id="SSF47370">
    <property type="entry name" value="Bromodomain"/>
    <property type="match status" value="1"/>
</dbReference>
<feature type="domain" description="N-acetyltransferase" evidence="14">
    <location>
        <begin position="505"/>
        <end position="653"/>
    </location>
</feature>
<sequence length="856" mass="98669">MRLKEPVQGVNVPVPTYYQLQADEEENAPLPGVSQGILVRRADAQYPARGDEADLLKIRTAGLKAIPKSRALRRLALFSPCQMKQEHEPCGCSHFVHPLKIAAVGNPMARSSTPKKVEVLARNAEKRTYLREIGERVVTLSKDTVYPQFGTPCRGCGHVLLAHSAHLLTQDDVIIAKLLALSEMSERVTKRMNWMRLLQCRSWVKRCADLRLRYGKKVPGLDMQTDYSSTASRIAACEFVLERLNFWNPPRPAEFAAKIHHKRGKRQLAALKAFRDVATKRTRAEAEIIVDQEAAGESRELREANEAREALNQLNRAGFDLMRARHFWWCRIPLLVPVLPICQPVRIFGKRFAVRALSHLKHHLIAEALLKRGPKFARVVADVIDHLRKEPFQRDDTPMDPEDDQPQEDVEFKYTLRGAKRLEKPLKFYGKWLNGEKTTISGDLEVKNLITAAYQFARQRRIDARKVQQKNGDPLMIDVARADDVFEEELNGDLQFRVIQNRVDVQMQSNILYYLSQLLQLYSVALPKMPREYITRLIYDTRHMNMVIIKPDRGVIGGICFRAFVKQGFSEIVFCAVTADEQVKGYGTHLMNHVKEFHAQSLQIYHLMTYADKLAIGYFSKQGFTTEIPIPQENYKGFIKDYDGATLMACHLHPQIPYTHYAQFCMVERDLIREVAKIVYPNEAEKVTRAGIEHKFKEYVNEPVPLAEIADLENEPEEEIVHRKDAENKIRSIVNKLKNEEESWPFLEPVDPVQVPDYYSFITQPIDMQTIQERLKNKYYTHEILFLADLRRLFDNCFRFNGIDTEYYRLGYVLNKEALSLVEAAFPTFKDWFPTLPDTKPTLHVDTDDGDSSEEE</sequence>